<keyword evidence="5" id="KW-0175">Coiled coil</keyword>
<feature type="compositionally biased region" description="Basic and acidic residues" evidence="7">
    <location>
        <begin position="600"/>
        <end position="612"/>
    </location>
</feature>
<evidence type="ECO:0000256" key="2">
    <source>
        <dbReference type="ARBA" id="ARBA00022723"/>
    </source>
</evidence>
<evidence type="ECO:0000259" key="8">
    <source>
        <dbReference type="PROSITE" id="PS52027"/>
    </source>
</evidence>
<accession>A0AAD1TKG2</accession>
<evidence type="ECO:0000256" key="1">
    <source>
        <dbReference type="ARBA" id="ARBA00010843"/>
    </source>
</evidence>
<keyword evidence="4" id="KW-0862">Zinc</keyword>
<feature type="region of interest" description="Disordered" evidence="7">
    <location>
        <begin position="527"/>
        <end position="546"/>
    </location>
</feature>
<protein>
    <recommendedName>
        <fullName evidence="8">C2HC/C3H-type domain-containing protein</fullName>
    </recommendedName>
</protein>
<dbReference type="Gene3D" id="3.30.160.60">
    <property type="entry name" value="Classic Zinc Finger"/>
    <property type="match status" value="1"/>
</dbReference>
<feature type="domain" description="C2HC/C3H-type" evidence="8">
    <location>
        <begin position="476"/>
        <end position="505"/>
    </location>
</feature>
<keyword evidence="3 6" id="KW-0863">Zinc-finger</keyword>
<organism evidence="9 10">
    <name type="scientific">Pelobates cultripes</name>
    <name type="common">Western spadefoot toad</name>
    <dbReference type="NCBI Taxonomy" id="61616"/>
    <lineage>
        <taxon>Eukaryota</taxon>
        <taxon>Metazoa</taxon>
        <taxon>Chordata</taxon>
        <taxon>Craniata</taxon>
        <taxon>Vertebrata</taxon>
        <taxon>Euteleostomi</taxon>
        <taxon>Amphibia</taxon>
        <taxon>Batrachia</taxon>
        <taxon>Anura</taxon>
        <taxon>Pelobatoidea</taxon>
        <taxon>Pelobatidae</taxon>
        <taxon>Pelobates</taxon>
    </lineage>
</organism>
<dbReference type="PROSITE" id="PS52027">
    <property type="entry name" value="ZF_C2HC_C3H"/>
    <property type="match status" value="2"/>
</dbReference>
<evidence type="ECO:0000256" key="5">
    <source>
        <dbReference type="ARBA" id="ARBA00023054"/>
    </source>
</evidence>
<evidence type="ECO:0000313" key="10">
    <source>
        <dbReference type="Proteomes" id="UP001295444"/>
    </source>
</evidence>
<feature type="region of interest" description="Disordered" evidence="7">
    <location>
        <begin position="293"/>
        <end position="318"/>
    </location>
</feature>
<dbReference type="PANTHER" id="PTHR14649:SF1">
    <property type="entry name" value="ZINC FINGER C2HC DOMAIN-CONTAINING PROTEIN 1C"/>
    <property type="match status" value="1"/>
</dbReference>
<sequence length="623" mass="70459">MGVITVYAALYVGNNSVPRAVLYGGNNSVPCAVLYGGNNSVPRAALYGDNNSVPHAVLYGGNNSVPRTVLYGGNNSVPCAMLYVLRAMLYGGNNSVPRAMLYGGNNSVPRTVLYGGNNSAARTVLYGGNNSVPHTVLCGGNYRTGMARLKGAPSLYEGIADAKFPTLKTELQPSKLQSRLEVMRNDFQERAFREREQKLLSLVKHETSVPYNHAEKRYTFHQSPGSHSAPWTAEEKSWASNWTVSKRSAGIDRAHPLKPVIYRKSPAQIPSEFNNMQRSSSVNVTGTKHQNLLPRNIQSNSGPTQAEPWRELQKTESSLEAEIRRKQALLREKLRRTEEELRRIQREKEEATEREIDQTQKKTVKNYYHLGNRSDLDEDYRSYGILKKAEFKSSPQPKPLPRAPSPKFTEEQHPERMRRQMPSAGENVRKRSTQPILLKHAEEVSGSPLLRTTHHHFDRHTELSSDAEDELPAESELVPCQSCGRRFMVQRLEKHAQVCEKMQSSKRKVFDSSKARAKGTELEQYLQLKGKPSSREPQQVRNNAWRQKHETFLRTIRQARTVQQVIAKGGKPSDVPPPPPDENPDYITCPHCSRRFAPRAAERHIPKCETIKSKPRPPPQRRR</sequence>
<feature type="region of interest" description="Disordered" evidence="7">
    <location>
        <begin position="388"/>
        <end position="435"/>
    </location>
</feature>
<gene>
    <name evidence="9" type="ORF">PECUL_23A058857</name>
</gene>
<feature type="region of interest" description="Disordered" evidence="7">
    <location>
        <begin position="339"/>
        <end position="359"/>
    </location>
</feature>
<dbReference type="GO" id="GO:0008270">
    <property type="term" value="F:zinc ion binding"/>
    <property type="evidence" value="ECO:0007669"/>
    <property type="project" value="UniProtKB-KW"/>
</dbReference>
<dbReference type="InterPro" id="IPR049899">
    <property type="entry name" value="Znf_C2HC_C3H"/>
</dbReference>
<dbReference type="AlphaFoldDB" id="A0AAD1TKG2"/>
<feature type="compositionally biased region" description="Basic residues" evidence="7">
    <location>
        <begin position="613"/>
        <end position="623"/>
    </location>
</feature>
<comment type="similarity">
    <text evidence="1">Belongs to the ZC2HC1 family.</text>
</comment>
<dbReference type="Pfam" id="PF13913">
    <property type="entry name" value="zf-C2HC_2"/>
    <property type="match status" value="2"/>
</dbReference>
<keyword evidence="2" id="KW-0479">Metal-binding</keyword>
<reference evidence="9" key="1">
    <citation type="submission" date="2022-03" db="EMBL/GenBank/DDBJ databases">
        <authorList>
            <person name="Alioto T."/>
            <person name="Alioto T."/>
            <person name="Gomez Garrido J."/>
        </authorList>
    </citation>
    <scope>NUCLEOTIDE SEQUENCE</scope>
</reference>
<dbReference type="PANTHER" id="PTHR14649">
    <property type="entry name" value="ZINC FINGER C2HC DOMAIN-CONTAINING PROTEIN 1C"/>
    <property type="match status" value="1"/>
</dbReference>
<feature type="domain" description="C2HC/C3H-type" evidence="8">
    <location>
        <begin position="585"/>
        <end position="614"/>
    </location>
</feature>
<evidence type="ECO:0000256" key="3">
    <source>
        <dbReference type="ARBA" id="ARBA00022771"/>
    </source>
</evidence>
<evidence type="ECO:0000256" key="7">
    <source>
        <dbReference type="SAM" id="MobiDB-lite"/>
    </source>
</evidence>
<name>A0AAD1TKG2_PELCU</name>
<dbReference type="InterPro" id="IPR026104">
    <property type="entry name" value="ZNF_C2HC_dom_1C"/>
</dbReference>
<dbReference type="Proteomes" id="UP001295444">
    <property type="component" value="Chromosome 13"/>
</dbReference>
<evidence type="ECO:0000313" key="9">
    <source>
        <dbReference type="EMBL" id="CAH2328931.1"/>
    </source>
</evidence>
<evidence type="ECO:0000256" key="6">
    <source>
        <dbReference type="PROSITE-ProRule" id="PRU01371"/>
    </source>
</evidence>
<proteinExistence type="inferred from homology"/>
<feature type="region of interest" description="Disordered" evidence="7">
    <location>
        <begin position="566"/>
        <end position="587"/>
    </location>
</feature>
<evidence type="ECO:0000256" key="4">
    <source>
        <dbReference type="ARBA" id="ARBA00022833"/>
    </source>
</evidence>
<feature type="region of interest" description="Disordered" evidence="7">
    <location>
        <begin position="600"/>
        <end position="623"/>
    </location>
</feature>
<feature type="compositionally biased region" description="Polar residues" evidence="7">
    <location>
        <begin position="535"/>
        <end position="545"/>
    </location>
</feature>
<keyword evidence="10" id="KW-1185">Reference proteome</keyword>
<feature type="compositionally biased region" description="Basic and acidic residues" evidence="7">
    <location>
        <begin position="408"/>
        <end position="418"/>
    </location>
</feature>
<dbReference type="EMBL" id="OW240924">
    <property type="protein sequence ID" value="CAH2328931.1"/>
    <property type="molecule type" value="Genomic_DNA"/>
</dbReference>